<dbReference type="InterPro" id="IPR045082">
    <property type="entry name" value="ATP_syn_F0_a_bact/chloroplast"/>
</dbReference>
<keyword evidence="5 11" id="KW-0812">Transmembrane</keyword>
<protein>
    <recommendedName>
        <fullName evidence="11 12">ATP synthase subunit a</fullName>
    </recommendedName>
    <alternativeName>
        <fullName evidence="11">ATP synthase F0 sector subunit a</fullName>
    </alternativeName>
    <alternativeName>
        <fullName evidence="11">F-ATPase subunit 6</fullName>
    </alternativeName>
</protein>
<evidence type="ECO:0000256" key="11">
    <source>
        <dbReference type="HAMAP-Rule" id="MF_01393"/>
    </source>
</evidence>
<name>A0A1F7YNP1_9BACT</name>
<evidence type="ECO:0000256" key="7">
    <source>
        <dbReference type="ARBA" id="ARBA00022989"/>
    </source>
</evidence>
<dbReference type="HAMAP" id="MF_01393">
    <property type="entry name" value="ATP_synth_a_bact"/>
    <property type="match status" value="1"/>
</dbReference>
<feature type="transmembrane region" description="Helical" evidence="11">
    <location>
        <begin position="215"/>
        <end position="236"/>
    </location>
</feature>
<dbReference type="Pfam" id="PF00119">
    <property type="entry name" value="ATP-synt_A"/>
    <property type="match status" value="1"/>
</dbReference>
<evidence type="ECO:0000256" key="12">
    <source>
        <dbReference type="RuleBase" id="RU000483"/>
    </source>
</evidence>
<keyword evidence="7 11" id="KW-1133">Transmembrane helix</keyword>
<evidence type="ECO:0000313" key="13">
    <source>
        <dbReference type="EMBL" id="OGM28944.1"/>
    </source>
</evidence>
<keyword evidence="3 11" id="KW-0813">Transport</keyword>
<evidence type="ECO:0000256" key="8">
    <source>
        <dbReference type="ARBA" id="ARBA00023065"/>
    </source>
</evidence>
<evidence type="ECO:0000256" key="10">
    <source>
        <dbReference type="ARBA" id="ARBA00023310"/>
    </source>
</evidence>
<evidence type="ECO:0000256" key="3">
    <source>
        <dbReference type="ARBA" id="ARBA00022448"/>
    </source>
</evidence>
<comment type="caution">
    <text evidence="13">The sequence shown here is derived from an EMBL/GenBank/DDBJ whole genome shotgun (WGS) entry which is preliminary data.</text>
</comment>
<dbReference type="InterPro" id="IPR000568">
    <property type="entry name" value="ATP_synth_F0_asu"/>
</dbReference>
<dbReference type="InterPro" id="IPR023011">
    <property type="entry name" value="ATP_synth_F0_asu_AS"/>
</dbReference>
<dbReference type="PROSITE" id="PS00449">
    <property type="entry name" value="ATPASE_A"/>
    <property type="match status" value="1"/>
</dbReference>
<keyword evidence="6 11" id="KW-0375">Hydrogen ion transport</keyword>
<evidence type="ECO:0000313" key="14">
    <source>
        <dbReference type="Proteomes" id="UP000177263"/>
    </source>
</evidence>
<dbReference type="GO" id="GO:0046933">
    <property type="term" value="F:proton-transporting ATP synthase activity, rotational mechanism"/>
    <property type="evidence" value="ECO:0007669"/>
    <property type="project" value="UniProtKB-UniRule"/>
</dbReference>
<keyword evidence="8 11" id="KW-0406">Ion transport</keyword>
<dbReference type="PANTHER" id="PTHR42823:SF3">
    <property type="entry name" value="ATP SYNTHASE SUBUNIT A, CHLOROPLASTIC"/>
    <property type="match status" value="1"/>
</dbReference>
<dbReference type="InterPro" id="IPR035908">
    <property type="entry name" value="F0_ATP_A_sf"/>
</dbReference>
<dbReference type="Proteomes" id="UP000177263">
    <property type="component" value="Unassembled WGS sequence"/>
</dbReference>
<dbReference type="GO" id="GO:0005886">
    <property type="term" value="C:plasma membrane"/>
    <property type="evidence" value="ECO:0007669"/>
    <property type="project" value="UniProtKB-SubCell"/>
</dbReference>
<comment type="similarity">
    <text evidence="2 11 12">Belongs to the ATPase A chain family.</text>
</comment>
<accession>A0A1F7YNP1</accession>
<reference evidence="13 14" key="1">
    <citation type="journal article" date="2016" name="Nat. Commun.">
        <title>Thousands of microbial genomes shed light on interconnected biogeochemical processes in an aquifer system.</title>
        <authorList>
            <person name="Anantharaman K."/>
            <person name="Brown C.T."/>
            <person name="Hug L.A."/>
            <person name="Sharon I."/>
            <person name="Castelle C.J."/>
            <person name="Probst A.J."/>
            <person name="Thomas B.C."/>
            <person name="Singh A."/>
            <person name="Wilkins M.J."/>
            <person name="Karaoz U."/>
            <person name="Brodie E.L."/>
            <person name="Williams K.H."/>
            <person name="Hubbard S.S."/>
            <person name="Banfield J.F."/>
        </authorList>
    </citation>
    <scope>NUCLEOTIDE SEQUENCE [LARGE SCALE GENOMIC DNA]</scope>
</reference>
<sequence>MSKVHISLVAEPVAHIGNFQVTNALLTSWVVVITMALVALIASVRMKKTPSKLQLLFELPYLYIKDLAHNVAGNNANTFFPIIMTFFLFILFSNWSGLIPGVGTIGIKEHDALVPLFRAPTADLNMTIALALVSVGTIQYYGFKSLGMKYLTKFISLKNPIYTFVGLLEFISEISKIISFAFRLFGNIFAGEVLLAVIAFLIPVLVPIPFYGLEIFVGMIQAFVFAILTLVFLNIATQHETH</sequence>
<evidence type="ECO:0000256" key="2">
    <source>
        <dbReference type="ARBA" id="ARBA00006810"/>
    </source>
</evidence>
<feature type="transmembrane region" description="Helical" evidence="11">
    <location>
        <begin position="26"/>
        <end position="44"/>
    </location>
</feature>
<dbReference type="EMBL" id="MGGM01000022">
    <property type="protein sequence ID" value="OGM28944.1"/>
    <property type="molecule type" value="Genomic_DNA"/>
</dbReference>
<dbReference type="GO" id="GO:0042777">
    <property type="term" value="P:proton motive force-driven plasma membrane ATP synthesis"/>
    <property type="evidence" value="ECO:0007669"/>
    <property type="project" value="TreeGrafter"/>
</dbReference>
<comment type="function">
    <text evidence="11 12">Key component of the proton channel; it plays a direct role in the translocation of protons across the membrane.</text>
</comment>
<organism evidence="13 14">
    <name type="scientific">Candidatus Woesebacteria bacterium RIFCSPHIGHO2_01_FULL_41_10</name>
    <dbReference type="NCBI Taxonomy" id="1802500"/>
    <lineage>
        <taxon>Bacteria</taxon>
        <taxon>Candidatus Woeseibacteriota</taxon>
    </lineage>
</organism>
<keyword evidence="10 11" id="KW-0066">ATP synthesis</keyword>
<dbReference type="SUPFAM" id="SSF81336">
    <property type="entry name" value="F1F0 ATP synthase subunit A"/>
    <property type="match status" value="1"/>
</dbReference>
<evidence type="ECO:0000256" key="4">
    <source>
        <dbReference type="ARBA" id="ARBA00022547"/>
    </source>
</evidence>
<dbReference type="PANTHER" id="PTHR42823">
    <property type="entry name" value="ATP SYNTHASE SUBUNIT A, CHLOROPLASTIC"/>
    <property type="match status" value="1"/>
</dbReference>
<dbReference type="Gene3D" id="1.20.120.220">
    <property type="entry name" value="ATP synthase, F0 complex, subunit A"/>
    <property type="match status" value="1"/>
</dbReference>
<evidence type="ECO:0000256" key="5">
    <source>
        <dbReference type="ARBA" id="ARBA00022692"/>
    </source>
</evidence>
<evidence type="ECO:0000256" key="1">
    <source>
        <dbReference type="ARBA" id="ARBA00004141"/>
    </source>
</evidence>
<dbReference type="STRING" id="1802500.A2801_01100"/>
<feature type="transmembrane region" description="Helical" evidence="11">
    <location>
        <begin position="188"/>
        <end position="208"/>
    </location>
</feature>
<keyword evidence="9 11" id="KW-0472">Membrane</keyword>
<keyword evidence="4 11" id="KW-0138">CF(0)</keyword>
<evidence type="ECO:0000256" key="9">
    <source>
        <dbReference type="ARBA" id="ARBA00023136"/>
    </source>
</evidence>
<dbReference type="AlphaFoldDB" id="A0A1F7YNP1"/>
<keyword evidence="11" id="KW-1003">Cell membrane</keyword>
<gene>
    <name evidence="11" type="primary">atpB</name>
    <name evidence="13" type="ORF">A2801_01100</name>
</gene>
<dbReference type="GO" id="GO:0045259">
    <property type="term" value="C:proton-transporting ATP synthase complex"/>
    <property type="evidence" value="ECO:0007669"/>
    <property type="project" value="UniProtKB-KW"/>
</dbReference>
<proteinExistence type="inferred from homology"/>
<dbReference type="CDD" id="cd00310">
    <property type="entry name" value="ATP-synt_Fo_a_6"/>
    <property type="match status" value="1"/>
</dbReference>
<comment type="subcellular location">
    <subcellularLocation>
        <location evidence="11 12">Cell membrane</location>
        <topology evidence="11 12">Multi-pass membrane protein</topology>
    </subcellularLocation>
    <subcellularLocation>
        <location evidence="1">Membrane</location>
        <topology evidence="1">Multi-pass membrane protein</topology>
    </subcellularLocation>
</comment>
<feature type="transmembrane region" description="Helical" evidence="11">
    <location>
        <begin position="79"/>
        <end position="102"/>
    </location>
</feature>
<dbReference type="NCBIfam" id="TIGR01131">
    <property type="entry name" value="ATP_synt_6_or_A"/>
    <property type="match status" value="1"/>
</dbReference>
<feature type="transmembrane region" description="Helical" evidence="11">
    <location>
        <begin position="122"/>
        <end position="141"/>
    </location>
</feature>
<evidence type="ECO:0000256" key="6">
    <source>
        <dbReference type="ARBA" id="ARBA00022781"/>
    </source>
</evidence>
<dbReference type="PRINTS" id="PR00123">
    <property type="entry name" value="ATPASEA"/>
</dbReference>